<sequence>SLKSSCITLQEIMNDGTVHVHVCNQYVNINGYFVKTHNLSIDSPQLGNNELPLLVQQRQCWGMRNYRRDYGCTSRGNYRCNSKRDC</sequence>
<evidence type="ECO:0000313" key="1">
    <source>
        <dbReference type="EnsemblMetazoa" id="Aqu2.1.38253_001"/>
    </source>
</evidence>
<proteinExistence type="predicted"/>
<accession>A0A1X7VE40</accession>
<name>A0A1X7VE40_AMPQE</name>
<organism evidence="1">
    <name type="scientific">Amphimedon queenslandica</name>
    <name type="common">Sponge</name>
    <dbReference type="NCBI Taxonomy" id="400682"/>
    <lineage>
        <taxon>Eukaryota</taxon>
        <taxon>Metazoa</taxon>
        <taxon>Porifera</taxon>
        <taxon>Demospongiae</taxon>
        <taxon>Heteroscleromorpha</taxon>
        <taxon>Haplosclerida</taxon>
        <taxon>Niphatidae</taxon>
        <taxon>Amphimedon</taxon>
    </lineage>
</organism>
<dbReference type="AlphaFoldDB" id="A0A1X7VE40"/>
<reference evidence="1" key="1">
    <citation type="submission" date="2017-05" db="UniProtKB">
        <authorList>
            <consortium name="EnsemblMetazoa"/>
        </authorList>
    </citation>
    <scope>IDENTIFICATION</scope>
</reference>
<dbReference type="EnsemblMetazoa" id="Aqu2.1.38253_001">
    <property type="protein sequence ID" value="Aqu2.1.38253_001"/>
    <property type="gene ID" value="Aqu2.1.38253"/>
</dbReference>
<protein>
    <submittedName>
        <fullName evidence="1">Uncharacterized protein</fullName>
    </submittedName>
</protein>
<dbReference type="InParanoid" id="A0A1X7VE40"/>